<dbReference type="OrthoDB" id="5493578at2"/>
<dbReference type="RefSeq" id="WP_133853954.1">
    <property type="nucleotide sequence ID" value="NZ_SNXZ01000009.1"/>
</dbReference>
<gene>
    <name evidence="2" type="ORF">EV186_109175</name>
</gene>
<dbReference type="GO" id="GO:0016874">
    <property type="term" value="F:ligase activity"/>
    <property type="evidence" value="ECO:0007669"/>
    <property type="project" value="UniProtKB-KW"/>
</dbReference>
<dbReference type="AlphaFoldDB" id="A0A4R6RW60"/>
<dbReference type="SUPFAM" id="SSF56091">
    <property type="entry name" value="DNA ligase/mRNA capping enzyme, catalytic domain"/>
    <property type="match status" value="1"/>
</dbReference>
<keyword evidence="2" id="KW-0436">Ligase</keyword>
<protein>
    <submittedName>
        <fullName evidence="2">RNA ligase</fullName>
    </submittedName>
</protein>
<accession>A0A4R6RW60</accession>
<dbReference type="Proteomes" id="UP000295444">
    <property type="component" value="Unassembled WGS sequence"/>
</dbReference>
<reference evidence="2 3" key="1">
    <citation type="submission" date="2019-03" db="EMBL/GenBank/DDBJ databases">
        <title>Genomic Encyclopedia of Type Strains, Phase IV (KMG-IV): sequencing the most valuable type-strain genomes for metagenomic binning, comparative biology and taxonomic classification.</title>
        <authorList>
            <person name="Goeker M."/>
        </authorList>
    </citation>
    <scope>NUCLEOTIDE SEQUENCE [LARGE SCALE GENOMIC DNA]</scope>
    <source>
        <strain evidence="2 3">DSM 45361</strain>
    </source>
</reference>
<sequence>MPFDLRTADLGALNSLTKYPSIPTFHTLDPANGGLLDTHVAFTGPVLGTEKVDGTNSRVIRVPGGDYLLGSREELLYAKGDLLGNPAQGIVAALRAFADSMPPLEDDVIRVHYLEVYGGKVTSASKQYTGSRAVGHRLFDVAVIPDYTSILALPPERISSWRENGGPAWLSEEELAKSPAEDGLTLTPRLFTVDAADLPSDLAAMRAFLGEHLPRTRSALDEGAGGAAEGIVLRTPDRAVIAKARFQDYDRTLRRRSPA</sequence>
<dbReference type="InterPro" id="IPR021122">
    <property type="entry name" value="RNA_ligase_dom_REL/Rnl2"/>
</dbReference>
<evidence type="ECO:0000313" key="2">
    <source>
        <dbReference type="EMBL" id="TDP91183.1"/>
    </source>
</evidence>
<keyword evidence="3" id="KW-1185">Reference proteome</keyword>
<evidence type="ECO:0000313" key="3">
    <source>
        <dbReference type="Proteomes" id="UP000295444"/>
    </source>
</evidence>
<dbReference type="Pfam" id="PF09414">
    <property type="entry name" value="RNA_ligase"/>
    <property type="match status" value="1"/>
</dbReference>
<evidence type="ECO:0000259" key="1">
    <source>
        <dbReference type="Pfam" id="PF09414"/>
    </source>
</evidence>
<name>A0A4R6RW60_LABRH</name>
<comment type="caution">
    <text evidence="2">The sequence shown here is derived from an EMBL/GenBank/DDBJ whole genome shotgun (WGS) entry which is preliminary data.</text>
</comment>
<dbReference type="EMBL" id="SNXZ01000009">
    <property type="protein sequence ID" value="TDP91183.1"/>
    <property type="molecule type" value="Genomic_DNA"/>
</dbReference>
<proteinExistence type="predicted"/>
<organism evidence="2 3">
    <name type="scientific">Labedaea rhizosphaerae</name>
    <dbReference type="NCBI Taxonomy" id="598644"/>
    <lineage>
        <taxon>Bacteria</taxon>
        <taxon>Bacillati</taxon>
        <taxon>Actinomycetota</taxon>
        <taxon>Actinomycetes</taxon>
        <taxon>Pseudonocardiales</taxon>
        <taxon>Pseudonocardiaceae</taxon>
        <taxon>Labedaea</taxon>
    </lineage>
</organism>
<feature type="domain" description="RNA ligase" evidence="1">
    <location>
        <begin position="45"/>
        <end position="243"/>
    </location>
</feature>